<proteinExistence type="predicted"/>
<dbReference type="PANTHER" id="PTHR15396:SF1">
    <property type="entry name" value="RIBONUCLEASE P PROTEIN SUBUNIT P40"/>
    <property type="match status" value="1"/>
</dbReference>
<reference evidence="1" key="1">
    <citation type="submission" date="2021-02" db="EMBL/GenBank/DDBJ databases">
        <authorList>
            <person name="Dougan E. K."/>
            <person name="Rhodes N."/>
            <person name="Thang M."/>
            <person name="Chan C."/>
        </authorList>
    </citation>
    <scope>NUCLEOTIDE SEQUENCE</scope>
</reference>
<dbReference type="GO" id="GO:0001682">
    <property type="term" value="P:tRNA 5'-leader removal"/>
    <property type="evidence" value="ECO:0007669"/>
    <property type="project" value="InterPro"/>
</dbReference>
<dbReference type="Pfam" id="PF08584">
    <property type="entry name" value="Ribonuc_P_40"/>
    <property type="match status" value="1"/>
</dbReference>
<comment type="caution">
    <text evidence="1">The sequence shown here is derived from an EMBL/GenBank/DDBJ whole genome shotgun (WGS) entry which is preliminary data.</text>
</comment>
<dbReference type="GO" id="GO:0030681">
    <property type="term" value="C:multimeric ribonuclease P complex"/>
    <property type="evidence" value="ECO:0007669"/>
    <property type="project" value="TreeGrafter"/>
</dbReference>
<dbReference type="AlphaFoldDB" id="A0A812U8M3"/>
<sequence>MPASQLAPTSLGHVAVTRGSQAAVMARFERLAGKAWLTRKLSVLLPIDALPKAEMDELVSALQLQRRCYVLENVPLEMLGHPLFVKAASEWRICGLSVGSRGLGGDSSLALLGPCGRLAAALTAPSFQRLGLEEPLPGAAELEKKQLAPGQRHVVVDLPISKTRIRKAAKAKEPATSRWQSLVAPLGETISFRAYCDQEMEPPYDFAPLQSASSSIQHHKVPVQHRVLHIGQSTGRPPFERLVLEPWRWADSSQGHAAKHVPRFSPSYGQACEDLLDWLGGLHLGLGVSEGDLWQEQQSGLGNEVLLWTMGESLLGPSQIRHTLQVCQAAFAKHADWFLLSMWGSEDAPISHHGGAHGFDYNGAHHAHLLCVRGRGASSGEEREGPQGLLIEGVNALDSAA</sequence>
<evidence type="ECO:0000313" key="2">
    <source>
        <dbReference type="Proteomes" id="UP000604046"/>
    </source>
</evidence>
<keyword evidence="2" id="KW-1185">Reference proteome</keyword>
<organism evidence="1 2">
    <name type="scientific">Symbiodinium natans</name>
    <dbReference type="NCBI Taxonomy" id="878477"/>
    <lineage>
        <taxon>Eukaryota</taxon>
        <taxon>Sar</taxon>
        <taxon>Alveolata</taxon>
        <taxon>Dinophyceae</taxon>
        <taxon>Suessiales</taxon>
        <taxon>Symbiodiniaceae</taxon>
        <taxon>Symbiodinium</taxon>
    </lineage>
</organism>
<dbReference type="GO" id="GO:0000447">
    <property type="term" value="P:endonucleolytic cleavage in ITS1 to separate SSU-rRNA from 5.8S rRNA and LSU-rRNA from tricistronic rRNA transcript (SSU-rRNA, 5.8S rRNA, LSU-rRNA)"/>
    <property type="evidence" value="ECO:0007669"/>
    <property type="project" value="TreeGrafter"/>
</dbReference>
<dbReference type="OrthoDB" id="424996at2759"/>
<evidence type="ECO:0000313" key="1">
    <source>
        <dbReference type="EMBL" id="CAE7559327.1"/>
    </source>
</evidence>
<name>A0A812U8M3_9DINO</name>
<dbReference type="Proteomes" id="UP000604046">
    <property type="component" value="Unassembled WGS sequence"/>
</dbReference>
<dbReference type="PANTHER" id="PTHR15396">
    <property type="entry name" value="RIBONUCLEASE P PROTEIN SUBUNIT P40"/>
    <property type="match status" value="1"/>
</dbReference>
<dbReference type="EMBL" id="CAJNDS010002662">
    <property type="protein sequence ID" value="CAE7559327.1"/>
    <property type="molecule type" value="Genomic_DNA"/>
</dbReference>
<dbReference type="GO" id="GO:0000172">
    <property type="term" value="C:ribonuclease MRP complex"/>
    <property type="evidence" value="ECO:0007669"/>
    <property type="project" value="TreeGrafter"/>
</dbReference>
<dbReference type="GO" id="GO:0000171">
    <property type="term" value="F:ribonuclease MRP activity"/>
    <property type="evidence" value="ECO:0007669"/>
    <property type="project" value="TreeGrafter"/>
</dbReference>
<dbReference type="InterPro" id="IPR013893">
    <property type="entry name" value="RNase_P_Rpp40"/>
</dbReference>
<dbReference type="GO" id="GO:0004526">
    <property type="term" value="F:ribonuclease P activity"/>
    <property type="evidence" value="ECO:0007669"/>
    <property type="project" value="TreeGrafter"/>
</dbReference>
<accession>A0A812U8M3</accession>
<gene>
    <name evidence="1" type="ORF">SNAT2548_LOCUS31508</name>
</gene>
<protein>
    <submittedName>
        <fullName evidence="1">Uncharacterized protein</fullName>
    </submittedName>
</protein>